<feature type="compositionally biased region" description="Basic and acidic residues" evidence="1">
    <location>
        <begin position="96"/>
        <end position="105"/>
    </location>
</feature>
<protein>
    <submittedName>
        <fullName evidence="3">Uncharacterized protein</fullName>
    </submittedName>
</protein>
<dbReference type="AlphaFoldDB" id="A0A6A5K6W5"/>
<keyword evidence="4" id="KW-1185">Reference proteome</keyword>
<feature type="compositionally biased region" description="Polar residues" evidence="1">
    <location>
        <begin position="38"/>
        <end position="62"/>
    </location>
</feature>
<evidence type="ECO:0000313" key="4">
    <source>
        <dbReference type="Proteomes" id="UP000800040"/>
    </source>
</evidence>
<dbReference type="EMBL" id="ML975354">
    <property type="protein sequence ID" value="KAF1831806.1"/>
    <property type="molecule type" value="Genomic_DNA"/>
</dbReference>
<feature type="region of interest" description="Disordered" evidence="1">
    <location>
        <begin position="38"/>
        <end position="120"/>
    </location>
</feature>
<feature type="compositionally biased region" description="Gly residues" evidence="1">
    <location>
        <begin position="74"/>
        <end position="95"/>
    </location>
</feature>
<feature type="transmembrane region" description="Helical" evidence="2">
    <location>
        <begin position="15"/>
        <end position="34"/>
    </location>
</feature>
<gene>
    <name evidence="3" type="ORF">BDW02DRAFT_649639</name>
</gene>
<organism evidence="3 4">
    <name type="scientific">Decorospora gaudefroyi</name>
    <dbReference type="NCBI Taxonomy" id="184978"/>
    <lineage>
        <taxon>Eukaryota</taxon>
        <taxon>Fungi</taxon>
        <taxon>Dikarya</taxon>
        <taxon>Ascomycota</taxon>
        <taxon>Pezizomycotina</taxon>
        <taxon>Dothideomycetes</taxon>
        <taxon>Pleosporomycetidae</taxon>
        <taxon>Pleosporales</taxon>
        <taxon>Pleosporineae</taxon>
        <taxon>Pleosporaceae</taxon>
        <taxon>Decorospora</taxon>
    </lineage>
</organism>
<evidence type="ECO:0000256" key="1">
    <source>
        <dbReference type="SAM" id="MobiDB-lite"/>
    </source>
</evidence>
<dbReference type="Proteomes" id="UP000800040">
    <property type="component" value="Unassembled WGS sequence"/>
</dbReference>
<dbReference type="OrthoDB" id="2121326at2759"/>
<sequence>MEPKKPSPTSSPSSALHSTLFTFIALYLTTLFSLDTWSSAQNSPYRNPSSGSHLRPNSNPTYTPVPGSYQAGMHGRGNAGPLGNGRGSGGGSGGRDVGRVRDSRPPIKMGAQSEGFTAAN</sequence>
<evidence type="ECO:0000313" key="3">
    <source>
        <dbReference type="EMBL" id="KAF1831806.1"/>
    </source>
</evidence>
<reference evidence="3" key="1">
    <citation type="submission" date="2020-01" db="EMBL/GenBank/DDBJ databases">
        <authorList>
            <consortium name="DOE Joint Genome Institute"/>
            <person name="Haridas S."/>
            <person name="Albert R."/>
            <person name="Binder M."/>
            <person name="Bloem J."/>
            <person name="Labutti K."/>
            <person name="Salamov A."/>
            <person name="Andreopoulos B."/>
            <person name="Baker S.E."/>
            <person name="Barry K."/>
            <person name="Bills G."/>
            <person name="Bluhm B.H."/>
            <person name="Cannon C."/>
            <person name="Castanera R."/>
            <person name="Culley D.E."/>
            <person name="Daum C."/>
            <person name="Ezra D."/>
            <person name="Gonzalez J.B."/>
            <person name="Henrissat B."/>
            <person name="Kuo A."/>
            <person name="Liang C."/>
            <person name="Lipzen A."/>
            <person name="Lutzoni F."/>
            <person name="Magnuson J."/>
            <person name="Mondo S."/>
            <person name="Nolan M."/>
            <person name="Ohm R."/>
            <person name="Pangilinan J."/>
            <person name="Park H.-J."/>
            <person name="Ramirez L."/>
            <person name="Alfaro M."/>
            <person name="Sun H."/>
            <person name="Tritt A."/>
            <person name="Yoshinaga Y."/>
            <person name="Zwiers L.-H."/>
            <person name="Turgeon B.G."/>
            <person name="Goodwin S.B."/>
            <person name="Spatafora J.W."/>
            <person name="Crous P.W."/>
            <person name="Grigoriev I.V."/>
        </authorList>
    </citation>
    <scope>NUCLEOTIDE SEQUENCE</scope>
    <source>
        <strain evidence="3">P77</strain>
    </source>
</reference>
<keyword evidence="2" id="KW-0812">Transmembrane</keyword>
<name>A0A6A5K6W5_9PLEO</name>
<keyword evidence="2" id="KW-1133">Transmembrane helix</keyword>
<accession>A0A6A5K6W5</accession>
<evidence type="ECO:0000256" key="2">
    <source>
        <dbReference type="SAM" id="Phobius"/>
    </source>
</evidence>
<proteinExistence type="predicted"/>
<keyword evidence="2" id="KW-0472">Membrane</keyword>